<dbReference type="Gene3D" id="3.30.300.30">
    <property type="match status" value="1"/>
</dbReference>
<dbReference type="Gene3D" id="3.40.50.12780">
    <property type="entry name" value="N-terminal domain of ligase-like"/>
    <property type="match status" value="1"/>
</dbReference>
<dbReference type="PROSITE" id="PS00455">
    <property type="entry name" value="AMP_BINDING"/>
    <property type="match status" value="1"/>
</dbReference>
<dbReference type="GO" id="GO:0006631">
    <property type="term" value="P:fatty acid metabolic process"/>
    <property type="evidence" value="ECO:0007669"/>
    <property type="project" value="TreeGrafter"/>
</dbReference>
<dbReference type="GO" id="GO:0031956">
    <property type="term" value="F:medium-chain fatty acid-CoA ligase activity"/>
    <property type="evidence" value="ECO:0007669"/>
    <property type="project" value="TreeGrafter"/>
</dbReference>
<keyword evidence="2 5" id="KW-0436">Ligase</keyword>
<comment type="similarity">
    <text evidence="1">Belongs to the ATP-dependent AMP-binding enzyme family.</text>
</comment>
<feature type="domain" description="AMP-binding enzyme C-terminal" evidence="4">
    <location>
        <begin position="416"/>
        <end position="495"/>
    </location>
</feature>
<sequence>MSRLLRALDQALQNGGAPRIFDVGRWHDGHQLKADVEAARAALLRIGVVPGAQVMVAVPNSYAFVVAYLACLYHGAVIVPVNPETPAAELSRVMERFAAQAALVVKDTSDAWAGELEASGFVQCEVNHTDRLSQLLVQSWYSQKMQPIESQAEAPSDDTPAVLMFTSGTTGKPKGVLLKHRHLFAAANNVIGSHALTERDVAYCILPLFHINAQVIVLLSTLVSGGRVVMCDKFHASSFWGDIQRHGVTWVSCVPTILSILTKLSVQKEAAKSLRFFRSASAPLTPAIGARIEAMYDVPVIESYGMTEAAGQICVNPLPPGSRKSGSVGRPYGLSLRIVDAEHRPLPAYELGEIAIRGNNVIEAYVGLAPSPDEGYGEGWIYTGDLGYQDEDGYVYITGRAKEIINRAGEKLSPREIEDVLNAHEDVARSAVVGLPDAMYGERVVAWVVPQDPDRVQAEALRESLHELCATHLAKYKCPSQIVIARSLPVNATGKVQKHILREIEPRDMLA</sequence>
<dbReference type="Pfam" id="PF13193">
    <property type="entry name" value="AMP-binding_C"/>
    <property type="match status" value="1"/>
</dbReference>
<evidence type="ECO:0000313" key="5">
    <source>
        <dbReference type="EMBL" id="TDY42598.1"/>
    </source>
</evidence>
<gene>
    <name evidence="5" type="ORF">C7445_11431</name>
</gene>
<dbReference type="AlphaFoldDB" id="A0A4R8LJX0"/>
<dbReference type="InterPro" id="IPR020845">
    <property type="entry name" value="AMP-binding_CS"/>
</dbReference>
<dbReference type="RefSeq" id="WP_134160708.1">
    <property type="nucleotide sequence ID" value="NZ_SORF01000014.1"/>
</dbReference>
<organism evidence="5 6">
    <name type="scientific">Alicyclobacillus sacchari</name>
    <dbReference type="NCBI Taxonomy" id="392010"/>
    <lineage>
        <taxon>Bacteria</taxon>
        <taxon>Bacillati</taxon>
        <taxon>Bacillota</taxon>
        <taxon>Bacilli</taxon>
        <taxon>Bacillales</taxon>
        <taxon>Alicyclobacillaceae</taxon>
        <taxon>Alicyclobacillus</taxon>
    </lineage>
</organism>
<keyword evidence="6" id="KW-1185">Reference proteome</keyword>
<name>A0A4R8LJX0_9BACL</name>
<proteinExistence type="inferred from homology"/>
<feature type="domain" description="AMP-dependent synthetase/ligase" evidence="3">
    <location>
        <begin position="10"/>
        <end position="365"/>
    </location>
</feature>
<evidence type="ECO:0000256" key="2">
    <source>
        <dbReference type="ARBA" id="ARBA00022598"/>
    </source>
</evidence>
<accession>A0A4R8LJX0</accession>
<dbReference type="EMBL" id="SORF01000014">
    <property type="protein sequence ID" value="TDY42598.1"/>
    <property type="molecule type" value="Genomic_DNA"/>
</dbReference>
<dbReference type="PANTHER" id="PTHR43201">
    <property type="entry name" value="ACYL-COA SYNTHETASE"/>
    <property type="match status" value="1"/>
</dbReference>
<evidence type="ECO:0000259" key="4">
    <source>
        <dbReference type="Pfam" id="PF13193"/>
    </source>
</evidence>
<dbReference type="InterPro" id="IPR025110">
    <property type="entry name" value="AMP-bd_C"/>
</dbReference>
<protein>
    <submittedName>
        <fullName evidence="5">Acyl-CoA synthetase (AMP-forming)/AMP-acid ligase II</fullName>
    </submittedName>
</protein>
<dbReference type="SUPFAM" id="SSF56801">
    <property type="entry name" value="Acetyl-CoA synthetase-like"/>
    <property type="match status" value="1"/>
</dbReference>
<dbReference type="Pfam" id="PF00501">
    <property type="entry name" value="AMP-binding"/>
    <property type="match status" value="1"/>
</dbReference>
<dbReference type="OrthoDB" id="9765680at2"/>
<evidence type="ECO:0000313" key="6">
    <source>
        <dbReference type="Proteomes" id="UP000294581"/>
    </source>
</evidence>
<reference evidence="5 6" key="1">
    <citation type="submission" date="2019-03" db="EMBL/GenBank/DDBJ databases">
        <title>Genomic Encyclopedia of Type Strains, Phase IV (KMG-IV): sequencing the most valuable type-strain genomes for metagenomic binning, comparative biology and taxonomic classification.</title>
        <authorList>
            <person name="Goeker M."/>
        </authorList>
    </citation>
    <scope>NUCLEOTIDE SEQUENCE [LARGE SCALE GENOMIC DNA]</scope>
    <source>
        <strain evidence="5 6">DSM 17974</strain>
    </source>
</reference>
<evidence type="ECO:0000256" key="1">
    <source>
        <dbReference type="ARBA" id="ARBA00006432"/>
    </source>
</evidence>
<dbReference type="Proteomes" id="UP000294581">
    <property type="component" value="Unassembled WGS sequence"/>
</dbReference>
<dbReference type="InterPro" id="IPR045851">
    <property type="entry name" value="AMP-bd_C_sf"/>
</dbReference>
<dbReference type="InterPro" id="IPR042099">
    <property type="entry name" value="ANL_N_sf"/>
</dbReference>
<dbReference type="PANTHER" id="PTHR43201:SF5">
    <property type="entry name" value="MEDIUM-CHAIN ACYL-COA LIGASE ACSF2, MITOCHONDRIAL"/>
    <property type="match status" value="1"/>
</dbReference>
<evidence type="ECO:0000259" key="3">
    <source>
        <dbReference type="Pfam" id="PF00501"/>
    </source>
</evidence>
<comment type="caution">
    <text evidence="5">The sequence shown here is derived from an EMBL/GenBank/DDBJ whole genome shotgun (WGS) entry which is preliminary data.</text>
</comment>
<dbReference type="InterPro" id="IPR000873">
    <property type="entry name" value="AMP-dep_synth/lig_dom"/>
</dbReference>